<evidence type="ECO:0000313" key="6">
    <source>
        <dbReference type="EMBL" id="MDV2475956.1"/>
    </source>
</evidence>
<dbReference type="SUPFAM" id="SSF48498">
    <property type="entry name" value="Tetracyclin repressor-like, C-terminal domain"/>
    <property type="match status" value="1"/>
</dbReference>
<dbReference type="PANTHER" id="PTHR30055">
    <property type="entry name" value="HTH-TYPE TRANSCRIPTIONAL REGULATOR RUTR"/>
    <property type="match status" value="1"/>
</dbReference>
<dbReference type="PRINTS" id="PR00455">
    <property type="entry name" value="HTHTETR"/>
</dbReference>
<dbReference type="EMBL" id="WBMO01000001">
    <property type="protein sequence ID" value="MDV2475956.1"/>
    <property type="molecule type" value="Genomic_DNA"/>
</dbReference>
<evidence type="ECO:0000256" key="2">
    <source>
        <dbReference type="ARBA" id="ARBA00023125"/>
    </source>
</evidence>
<dbReference type="InterPro" id="IPR009057">
    <property type="entry name" value="Homeodomain-like_sf"/>
</dbReference>
<keyword evidence="3" id="KW-0804">Transcription</keyword>
<feature type="DNA-binding region" description="H-T-H motif" evidence="4">
    <location>
        <begin position="38"/>
        <end position="57"/>
    </location>
</feature>
<reference evidence="6 7" key="1">
    <citation type="submission" date="2019-10" db="EMBL/GenBank/DDBJ databases">
        <title>Draft Genome Assembly of Rhodococcus zopfii DSM44189.</title>
        <authorList>
            <person name="Sutton J.M."/>
            <person name="Akob D.M."/>
            <person name="Bushman T.J."/>
        </authorList>
    </citation>
    <scope>NUCLEOTIDE SEQUENCE [LARGE SCALE GENOMIC DNA]</scope>
    <source>
        <strain evidence="6 7">DSM 44189</strain>
    </source>
</reference>
<gene>
    <name evidence="6" type="ORF">F8M49_12450</name>
</gene>
<comment type="caution">
    <text evidence="6">The sequence shown here is derived from an EMBL/GenBank/DDBJ whole genome shotgun (WGS) entry which is preliminary data.</text>
</comment>
<keyword evidence="2 4" id="KW-0238">DNA-binding</keyword>
<dbReference type="InterPro" id="IPR050109">
    <property type="entry name" value="HTH-type_TetR-like_transc_reg"/>
</dbReference>
<dbReference type="Pfam" id="PF00440">
    <property type="entry name" value="TetR_N"/>
    <property type="match status" value="1"/>
</dbReference>
<dbReference type="RefSeq" id="WP_072813407.1">
    <property type="nucleotide sequence ID" value="NZ_JAHWLX010000028.1"/>
</dbReference>
<dbReference type="PROSITE" id="PS01081">
    <property type="entry name" value="HTH_TETR_1"/>
    <property type="match status" value="1"/>
</dbReference>
<dbReference type="InterPro" id="IPR023772">
    <property type="entry name" value="DNA-bd_HTH_TetR-type_CS"/>
</dbReference>
<keyword evidence="1" id="KW-0805">Transcription regulation</keyword>
<name>A0ABU3WPQ8_9NOCA</name>
<dbReference type="PANTHER" id="PTHR30055:SF234">
    <property type="entry name" value="HTH-TYPE TRANSCRIPTIONAL REGULATOR BETI"/>
    <property type="match status" value="1"/>
</dbReference>
<accession>A0ABU3WPQ8</accession>
<keyword evidence="7" id="KW-1185">Reference proteome</keyword>
<protein>
    <submittedName>
        <fullName evidence="6">TetR/AcrR family transcriptional regulator</fullName>
    </submittedName>
</protein>
<dbReference type="PROSITE" id="PS50977">
    <property type="entry name" value="HTH_TETR_2"/>
    <property type="match status" value="1"/>
</dbReference>
<dbReference type="InterPro" id="IPR001647">
    <property type="entry name" value="HTH_TetR"/>
</dbReference>
<evidence type="ECO:0000313" key="7">
    <source>
        <dbReference type="Proteomes" id="UP001275440"/>
    </source>
</evidence>
<dbReference type="Gene3D" id="1.10.357.10">
    <property type="entry name" value="Tetracycline Repressor, domain 2"/>
    <property type="match status" value="1"/>
</dbReference>
<organism evidence="6 7">
    <name type="scientific">Rhodococcus zopfii</name>
    <dbReference type="NCBI Taxonomy" id="43772"/>
    <lineage>
        <taxon>Bacteria</taxon>
        <taxon>Bacillati</taxon>
        <taxon>Actinomycetota</taxon>
        <taxon>Actinomycetes</taxon>
        <taxon>Mycobacteriales</taxon>
        <taxon>Nocardiaceae</taxon>
        <taxon>Rhodococcus</taxon>
    </lineage>
</organism>
<feature type="domain" description="HTH tetR-type" evidence="5">
    <location>
        <begin position="15"/>
        <end position="75"/>
    </location>
</feature>
<dbReference type="Proteomes" id="UP001275440">
    <property type="component" value="Unassembled WGS sequence"/>
</dbReference>
<dbReference type="SUPFAM" id="SSF46689">
    <property type="entry name" value="Homeodomain-like"/>
    <property type="match status" value="1"/>
</dbReference>
<sequence length="210" mass="23514">MSEPPALGRRERNKLQTRRRMLDAARRLFAERGVAGSTIEDIADLAGVSRATVFNYFPSKDDLITALHASHMDALTTLVDELLAKDLTTAERIAGVFADFARESRRYPGYMRAVTGEIERDLATPDTSRERTQRFDDQMLRLIEPGTEHGEVRTDYPLPFLAQMVGAVYVSTMRHWRQNPDDDGTENFDRAARFAADTLLPGGPSGRGRG</sequence>
<dbReference type="InterPro" id="IPR036271">
    <property type="entry name" value="Tet_transcr_reg_TetR-rel_C_sf"/>
</dbReference>
<evidence type="ECO:0000259" key="5">
    <source>
        <dbReference type="PROSITE" id="PS50977"/>
    </source>
</evidence>
<evidence type="ECO:0000256" key="3">
    <source>
        <dbReference type="ARBA" id="ARBA00023163"/>
    </source>
</evidence>
<evidence type="ECO:0000256" key="1">
    <source>
        <dbReference type="ARBA" id="ARBA00023015"/>
    </source>
</evidence>
<evidence type="ECO:0000256" key="4">
    <source>
        <dbReference type="PROSITE-ProRule" id="PRU00335"/>
    </source>
</evidence>
<proteinExistence type="predicted"/>